<dbReference type="SUPFAM" id="SSF56112">
    <property type="entry name" value="Protein kinase-like (PK-like)"/>
    <property type="match status" value="1"/>
</dbReference>
<evidence type="ECO:0000256" key="1">
    <source>
        <dbReference type="ARBA" id="ARBA00009670"/>
    </source>
</evidence>
<dbReference type="CDD" id="cd13970">
    <property type="entry name" value="ABC1_ADCK3"/>
    <property type="match status" value="1"/>
</dbReference>
<evidence type="ECO:0000256" key="2">
    <source>
        <dbReference type="ARBA" id="ARBA00022679"/>
    </source>
</evidence>
<dbReference type="Gene3D" id="1.10.510.10">
    <property type="entry name" value="Transferase(Phosphotransferase) domain 1"/>
    <property type="match status" value="1"/>
</dbReference>
<keyword evidence="4" id="KW-0067">ATP-binding</keyword>
<keyword evidence="2" id="KW-0808">Transferase</keyword>
<dbReference type="InterPro" id="IPR051409">
    <property type="entry name" value="Atypical_kinase_ADCK"/>
</dbReference>
<evidence type="ECO:0000259" key="5">
    <source>
        <dbReference type="Pfam" id="PF03109"/>
    </source>
</evidence>
<organism evidence="6 7">
    <name type="scientific">[Myrmecia] bisecta</name>
    <dbReference type="NCBI Taxonomy" id="41462"/>
    <lineage>
        <taxon>Eukaryota</taxon>
        <taxon>Viridiplantae</taxon>
        <taxon>Chlorophyta</taxon>
        <taxon>core chlorophytes</taxon>
        <taxon>Trebouxiophyceae</taxon>
        <taxon>Trebouxiales</taxon>
        <taxon>Trebouxiaceae</taxon>
        <taxon>Myrmecia</taxon>
    </lineage>
</organism>
<keyword evidence="3" id="KW-0547">Nucleotide-binding</keyword>
<reference evidence="6 7" key="1">
    <citation type="journal article" date="2024" name="Nat. Commun.">
        <title>Phylogenomics reveals the evolutionary origins of lichenization in chlorophyte algae.</title>
        <authorList>
            <person name="Puginier C."/>
            <person name="Libourel C."/>
            <person name="Otte J."/>
            <person name="Skaloud P."/>
            <person name="Haon M."/>
            <person name="Grisel S."/>
            <person name="Petersen M."/>
            <person name="Berrin J.G."/>
            <person name="Delaux P.M."/>
            <person name="Dal Grande F."/>
            <person name="Keller J."/>
        </authorList>
    </citation>
    <scope>NUCLEOTIDE SEQUENCE [LARGE SCALE GENOMIC DNA]</scope>
    <source>
        <strain evidence="6 7">SAG 2043</strain>
    </source>
</reference>
<dbReference type="InterPro" id="IPR034646">
    <property type="entry name" value="ADCK3_dom"/>
</dbReference>
<dbReference type="Proteomes" id="UP001489004">
    <property type="component" value="Unassembled WGS sequence"/>
</dbReference>
<name>A0AAW1Q0Z8_9CHLO</name>
<dbReference type="EMBL" id="JALJOR010000006">
    <property type="protein sequence ID" value="KAK9815604.1"/>
    <property type="molecule type" value="Genomic_DNA"/>
</dbReference>
<dbReference type="PANTHER" id="PTHR43851">
    <property type="match status" value="1"/>
</dbReference>
<dbReference type="InterPro" id="IPR004147">
    <property type="entry name" value="ABC1_dom"/>
</dbReference>
<comment type="caution">
    <text evidence="6">The sequence shown here is derived from an EMBL/GenBank/DDBJ whole genome shotgun (WGS) entry which is preliminary data.</text>
</comment>
<evidence type="ECO:0000256" key="4">
    <source>
        <dbReference type="ARBA" id="ARBA00022840"/>
    </source>
</evidence>
<protein>
    <recommendedName>
        <fullName evidence="5">ABC1 atypical kinase-like domain-containing protein</fullName>
    </recommendedName>
</protein>
<proteinExistence type="inferred from homology"/>
<dbReference type="InterPro" id="IPR011009">
    <property type="entry name" value="Kinase-like_dom_sf"/>
</dbReference>
<evidence type="ECO:0000313" key="7">
    <source>
        <dbReference type="Proteomes" id="UP001489004"/>
    </source>
</evidence>
<keyword evidence="7" id="KW-1185">Reference proteome</keyword>
<evidence type="ECO:0000313" key="6">
    <source>
        <dbReference type="EMBL" id="KAK9815604.1"/>
    </source>
</evidence>
<feature type="domain" description="ABC1 atypical kinase-like" evidence="5">
    <location>
        <begin position="153"/>
        <end position="395"/>
    </location>
</feature>
<dbReference type="GO" id="GO:0005524">
    <property type="term" value="F:ATP binding"/>
    <property type="evidence" value="ECO:0007669"/>
    <property type="project" value="UniProtKB-KW"/>
</dbReference>
<evidence type="ECO:0000256" key="3">
    <source>
        <dbReference type="ARBA" id="ARBA00022741"/>
    </source>
</evidence>
<accession>A0AAW1Q0Z8</accession>
<dbReference type="Pfam" id="PF03109">
    <property type="entry name" value="ABC1"/>
    <property type="match status" value="1"/>
</dbReference>
<comment type="similarity">
    <text evidence="1">Belongs to the protein kinase superfamily. ADCK protein kinase family.</text>
</comment>
<dbReference type="GO" id="GO:0006744">
    <property type="term" value="P:ubiquinone biosynthetic process"/>
    <property type="evidence" value="ECO:0007669"/>
    <property type="project" value="TreeGrafter"/>
</dbReference>
<dbReference type="GO" id="GO:0016740">
    <property type="term" value="F:transferase activity"/>
    <property type="evidence" value="ECO:0007669"/>
    <property type="project" value="UniProtKB-KW"/>
</dbReference>
<gene>
    <name evidence="6" type="ORF">WJX72_006628</name>
</gene>
<sequence>MVPKHIEDLSRILRGVALIAARAAADSQLIKRAVKGERHVRERRQAEERKAEVRRKLRERRVPSSPLGRVMGFAGLGASLVYGTVADQVGQFFRGPREGQPASHNAYLTEQNAERLANALCRMRGAALKLGQMLSIQDENVLPPQFQAALERVRAGADVMPRRQLEKVLRDELGDEWSSRVAQFDHEPLAAASIGQVHSAVLHDGRRVVLKIQYPGVARSIESDVDNLLRIIHVANILPKGMYVEAAAKVAKKELAMECDYEYEFASQRRFKALIEADPEFREVFHVPDVVAELSSKRVLASELVPGVHIDKVKDMPQDVRNDVGTRLLKLTLRELFEWRFMQTDPNWGNFLYDEETDTLNLIDFGAARSYPKPFVDDYLRMVHACATRNKDEVILRSVRLGFLTGDEPDVMLEAHTEAGFIVGMPFAAEGTQLFFDTFDKYKFDSS</sequence>
<dbReference type="AlphaFoldDB" id="A0AAW1Q0Z8"/>
<dbReference type="PANTHER" id="PTHR43851:SF3">
    <property type="entry name" value="COENZYME Q8"/>
    <property type="match status" value="1"/>
</dbReference>